<organism evidence="3 4">
    <name type="scientific">Arachis hypogaea</name>
    <name type="common">Peanut</name>
    <dbReference type="NCBI Taxonomy" id="3818"/>
    <lineage>
        <taxon>Eukaryota</taxon>
        <taxon>Viridiplantae</taxon>
        <taxon>Streptophyta</taxon>
        <taxon>Embryophyta</taxon>
        <taxon>Tracheophyta</taxon>
        <taxon>Spermatophyta</taxon>
        <taxon>Magnoliopsida</taxon>
        <taxon>eudicotyledons</taxon>
        <taxon>Gunneridae</taxon>
        <taxon>Pentapetalae</taxon>
        <taxon>rosids</taxon>
        <taxon>fabids</taxon>
        <taxon>Fabales</taxon>
        <taxon>Fabaceae</taxon>
        <taxon>Papilionoideae</taxon>
        <taxon>50 kb inversion clade</taxon>
        <taxon>dalbergioids sensu lato</taxon>
        <taxon>Dalbergieae</taxon>
        <taxon>Pterocarpus clade</taxon>
        <taxon>Arachis</taxon>
    </lineage>
</organism>
<dbReference type="AlphaFoldDB" id="A0A445E684"/>
<dbReference type="PANTHER" id="PTHR34683:SF2">
    <property type="entry name" value="EXPRESSED PROTEIN"/>
    <property type="match status" value="1"/>
</dbReference>
<evidence type="ECO:0000313" key="3">
    <source>
        <dbReference type="EMBL" id="RYR70815.1"/>
    </source>
</evidence>
<dbReference type="Proteomes" id="UP000289738">
    <property type="component" value="Chromosome A02"/>
</dbReference>
<protein>
    <submittedName>
        <fullName evidence="3">Uncharacterized protein</fullName>
    </submittedName>
</protein>
<proteinExistence type="predicted"/>
<comment type="caution">
    <text evidence="3">The sequence shown here is derived from an EMBL/GenBank/DDBJ whole genome shotgun (WGS) entry which is preliminary data.</text>
</comment>
<reference evidence="3 4" key="1">
    <citation type="submission" date="2019-01" db="EMBL/GenBank/DDBJ databases">
        <title>Sequencing of cultivated peanut Arachis hypogaea provides insights into genome evolution and oil improvement.</title>
        <authorList>
            <person name="Chen X."/>
        </authorList>
    </citation>
    <scope>NUCLEOTIDE SEQUENCE [LARGE SCALE GENOMIC DNA]</scope>
    <source>
        <strain evidence="4">cv. Fuhuasheng</strain>
        <tissue evidence="3">Leaves</tissue>
    </source>
</reference>
<keyword evidence="4" id="KW-1185">Reference proteome</keyword>
<sequence>MKKFSLFVGSVAAALTTAISVSSSSMHVSIQGGGFQSDHGGSSSPKDSASTEKFAPRFDGLRFIETLVTAHR</sequence>
<feature type="compositionally biased region" description="Polar residues" evidence="1">
    <location>
        <begin position="39"/>
        <end position="48"/>
    </location>
</feature>
<gene>
    <name evidence="3" type="ORF">Ahy_A02g005119</name>
</gene>
<evidence type="ECO:0000256" key="2">
    <source>
        <dbReference type="SAM" id="SignalP"/>
    </source>
</evidence>
<keyword evidence="2" id="KW-0732">Signal</keyword>
<feature type="chain" id="PRO_5019334028" evidence="2">
    <location>
        <begin position="19"/>
        <end position="72"/>
    </location>
</feature>
<feature type="region of interest" description="Disordered" evidence="1">
    <location>
        <begin position="28"/>
        <end position="54"/>
    </location>
</feature>
<evidence type="ECO:0000256" key="1">
    <source>
        <dbReference type="SAM" id="MobiDB-lite"/>
    </source>
</evidence>
<feature type="signal peptide" evidence="2">
    <location>
        <begin position="1"/>
        <end position="18"/>
    </location>
</feature>
<dbReference type="PANTHER" id="PTHR34683">
    <property type="entry name" value="EXPRESSED PROTEIN-RELATED"/>
    <property type="match status" value="1"/>
</dbReference>
<evidence type="ECO:0000313" key="4">
    <source>
        <dbReference type="Proteomes" id="UP000289738"/>
    </source>
</evidence>
<dbReference type="EMBL" id="SDMP01000002">
    <property type="protein sequence ID" value="RYR70815.1"/>
    <property type="molecule type" value="Genomic_DNA"/>
</dbReference>
<name>A0A445E684_ARAHY</name>
<accession>A0A445E684</accession>